<dbReference type="AlphaFoldDB" id="A0A919RMS7"/>
<name>A0A919RMS7_9ACTN</name>
<organism evidence="1 2">
    <name type="scientific">Sinosporangium siamense</name>
    <dbReference type="NCBI Taxonomy" id="1367973"/>
    <lineage>
        <taxon>Bacteria</taxon>
        <taxon>Bacillati</taxon>
        <taxon>Actinomycetota</taxon>
        <taxon>Actinomycetes</taxon>
        <taxon>Streptosporangiales</taxon>
        <taxon>Streptosporangiaceae</taxon>
        <taxon>Sinosporangium</taxon>
    </lineage>
</organism>
<reference evidence="1" key="1">
    <citation type="submission" date="2021-01" db="EMBL/GenBank/DDBJ databases">
        <title>Whole genome shotgun sequence of Sinosporangium siamense NBRC 109515.</title>
        <authorList>
            <person name="Komaki H."/>
            <person name="Tamura T."/>
        </authorList>
    </citation>
    <scope>NUCLEOTIDE SEQUENCE</scope>
    <source>
        <strain evidence="1">NBRC 109515</strain>
    </source>
</reference>
<evidence type="ECO:0000313" key="1">
    <source>
        <dbReference type="EMBL" id="GII95720.1"/>
    </source>
</evidence>
<comment type="caution">
    <text evidence="1">The sequence shown here is derived from an EMBL/GenBank/DDBJ whole genome shotgun (WGS) entry which is preliminary data.</text>
</comment>
<gene>
    <name evidence="1" type="ORF">Ssi02_59510</name>
</gene>
<accession>A0A919RMS7</accession>
<dbReference type="RefSeq" id="WP_204030751.1">
    <property type="nucleotide sequence ID" value="NZ_BOOW01000037.1"/>
</dbReference>
<protein>
    <submittedName>
        <fullName evidence="1">Uncharacterized protein</fullName>
    </submittedName>
</protein>
<evidence type="ECO:0000313" key="2">
    <source>
        <dbReference type="Proteomes" id="UP000606172"/>
    </source>
</evidence>
<keyword evidence="2" id="KW-1185">Reference proteome</keyword>
<dbReference type="EMBL" id="BOOW01000037">
    <property type="protein sequence ID" value="GII95720.1"/>
    <property type="molecule type" value="Genomic_DNA"/>
</dbReference>
<sequence>MHGLYYRRGAQGIREGVACWNGHLLWQWEEVECSLPVFDSSLLSPWNLVLAERLAMTTAATPYGGDGDAWANAWKAQALLAGWVPFASFSLDGPDALSWCERAGAAGLIYTFEREEYIEGGRIRNDRLHIIAGRAQTYGELFDIPAVIDRYRAALPAGLAEQQIAPLKQHRDVPVATYVSAKERLLERAPRAVQGLTLGHPLEMTIMHVVDSVPIIAALRPADDPKDMPVLPPEAMWRPPISRVQRTALPRCRHPDEHERIGAAGNLVLGGELLAFVQAHWPAELLPSMVRSVAELATRGYVLATAYTHYLITPIPARRLISPELHQYICCVLRGLGRSPESIHLDAEVNRAFLQSV</sequence>
<proteinExistence type="predicted"/>
<dbReference type="Proteomes" id="UP000606172">
    <property type="component" value="Unassembled WGS sequence"/>
</dbReference>